<dbReference type="Gene3D" id="3.40.630.30">
    <property type="match status" value="1"/>
</dbReference>
<dbReference type="SUPFAM" id="SSF55729">
    <property type="entry name" value="Acyl-CoA N-acyltransferases (Nat)"/>
    <property type="match status" value="1"/>
</dbReference>
<feature type="domain" description="N-acetyltransferase" evidence="1">
    <location>
        <begin position="13"/>
        <end position="151"/>
    </location>
</feature>
<dbReference type="Proteomes" id="UP000639606">
    <property type="component" value="Unassembled WGS sequence"/>
</dbReference>
<accession>A0A918ED35</accession>
<evidence type="ECO:0000259" key="1">
    <source>
        <dbReference type="PROSITE" id="PS51186"/>
    </source>
</evidence>
<gene>
    <name evidence="2" type="ORF">GCM10010185_20190</name>
</gene>
<name>A0A918ED35_9PSEU</name>
<reference evidence="2" key="1">
    <citation type="journal article" date="2014" name="Int. J. Syst. Evol. Microbiol.">
        <title>Complete genome sequence of Corynebacterium casei LMG S-19264T (=DSM 44701T), isolated from a smear-ripened cheese.</title>
        <authorList>
            <consortium name="US DOE Joint Genome Institute (JGI-PGF)"/>
            <person name="Walter F."/>
            <person name="Albersmeier A."/>
            <person name="Kalinowski J."/>
            <person name="Ruckert C."/>
        </authorList>
    </citation>
    <scope>NUCLEOTIDE SEQUENCE</scope>
    <source>
        <strain evidence="2">JCM 3313</strain>
    </source>
</reference>
<reference evidence="2" key="2">
    <citation type="submission" date="2020-09" db="EMBL/GenBank/DDBJ databases">
        <authorList>
            <person name="Sun Q."/>
            <person name="Ohkuma M."/>
        </authorList>
    </citation>
    <scope>NUCLEOTIDE SEQUENCE</scope>
    <source>
        <strain evidence="2">JCM 3313</strain>
    </source>
</reference>
<dbReference type="Pfam" id="PF13673">
    <property type="entry name" value="Acetyltransf_10"/>
    <property type="match status" value="1"/>
</dbReference>
<dbReference type="AlphaFoldDB" id="A0A918ED35"/>
<keyword evidence="3" id="KW-1185">Reference proteome</keyword>
<organism evidence="2 3">
    <name type="scientific">Saccharothrix coeruleofusca</name>
    <dbReference type="NCBI Taxonomy" id="33919"/>
    <lineage>
        <taxon>Bacteria</taxon>
        <taxon>Bacillati</taxon>
        <taxon>Actinomycetota</taxon>
        <taxon>Actinomycetes</taxon>
        <taxon>Pseudonocardiales</taxon>
        <taxon>Pseudonocardiaceae</taxon>
        <taxon>Saccharothrix</taxon>
    </lineage>
</organism>
<dbReference type="InterPro" id="IPR016181">
    <property type="entry name" value="Acyl_CoA_acyltransferase"/>
</dbReference>
<proteinExistence type="predicted"/>
<dbReference type="InterPro" id="IPR000182">
    <property type="entry name" value="GNAT_dom"/>
</dbReference>
<protein>
    <submittedName>
        <fullName evidence="2">ElaA protein</fullName>
    </submittedName>
</protein>
<dbReference type="RefSeq" id="WP_189222928.1">
    <property type="nucleotide sequence ID" value="NZ_BMRG01000003.1"/>
</dbReference>
<evidence type="ECO:0000313" key="3">
    <source>
        <dbReference type="Proteomes" id="UP000639606"/>
    </source>
</evidence>
<evidence type="ECO:0000313" key="2">
    <source>
        <dbReference type="EMBL" id="GGP48215.1"/>
    </source>
</evidence>
<dbReference type="PROSITE" id="PS51186">
    <property type="entry name" value="GNAT"/>
    <property type="match status" value="1"/>
</dbReference>
<sequence>MRPQPLQATLRRQWSADLTPAQLYGLLRLRGEVFVVEQSCAYNDLDGRDLEPGTRHFWLEAEGGDPLACLRLLEEADGGFRIGRVCTARAARGRGCSRRLVEAALVEVGDRECVLDAQTYVVDFYASFGFQPEGAEFIEDGIPHLRMRRSP</sequence>
<dbReference type="CDD" id="cd04301">
    <property type="entry name" value="NAT_SF"/>
    <property type="match status" value="1"/>
</dbReference>
<comment type="caution">
    <text evidence="2">The sequence shown here is derived from an EMBL/GenBank/DDBJ whole genome shotgun (WGS) entry which is preliminary data.</text>
</comment>
<dbReference type="EMBL" id="BMRG01000003">
    <property type="protein sequence ID" value="GGP48215.1"/>
    <property type="molecule type" value="Genomic_DNA"/>
</dbReference>
<dbReference type="GO" id="GO:0016747">
    <property type="term" value="F:acyltransferase activity, transferring groups other than amino-acyl groups"/>
    <property type="evidence" value="ECO:0007669"/>
    <property type="project" value="InterPro"/>
</dbReference>